<sequence length="474" mass="54298">MSRRRDVRTAKLEESIWRDLPELEFRQHLVELEGKTNAVPIDPQIFDITHHHGRNEQPDTTTYTLPIEVEQRLADDLAFLAAVEEGAQSVAAVCIEEQVSPQSFIFRSAALDTALNDTVKYALEDILCALSALVEDPSKNKDEYIDLLFRKIITLHHHRLLARLRSSKWEKPKHLARSHKKPLWGDFANLIHRAQFLYTKKEKAARLRAEQRLQSLAQVYADFEDETSDQQQALMRLVRASLEFCQTEEIRDYTRRLEINSNNSTEASKPPTKQISSAMKCLRQIEKIAAYLRISISLVQTASTYPQVFASPLLAYITPYDSVPTTIGYEEWAKTCHVHAEVQLAVYYDLETQSQHSTTEPATLLHPRTIGASKYLCYLCFRFLSAHAHFAPSKTHGRLYDQWTVPDLAEYTPDTRRRYREIVEAMDREVVGAAAAICSGHQQLWRVEPMTSRQDLRLYGAGDGEVDGIKEEVN</sequence>
<reference evidence="1 2" key="1">
    <citation type="submission" date="2024-07" db="EMBL/GenBank/DDBJ databases">
        <title>Draft sequence of the Neodothiora populina.</title>
        <authorList>
            <person name="Drown D.D."/>
            <person name="Schuette U.S."/>
            <person name="Buechlein A.B."/>
            <person name="Rusch D.R."/>
            <person name="Winton L.W."/>
            <person name="Adams G.A."/>
        </authorList>
    </citation>
    <scope>NUCLEOTIDE SEQUENCE [LARGE SCALE GENOMIC DNA]</scope>
    <source>
        <strain evidence="1 2">CPC 39397</strain>
    </source>
</reference>
<accession>A0ABR3PJZ9</accession>
<dbReference type="Pfam" id="PF14441">
    <property type="entry name" value="OTT_1508_deam"/>
    <property type="match status" value="1"/>
</dbReference>
<keyword evidence="2" id="KW-1185">Reference proteome</keyword>
<name>A0ABR3PJZ9_9PEZI</name>
<gene>
    <name evidence="1" type="ORF">AAFC00_005163</name>
</gene>
<dbReference type="InterPro" id="IPR027796">
    <property type="entry name" value="OTT_1508_deam-like"/>
</dbReference>
<dbReference type="GeneID" id="95978862"/>
<proteinExistence type="predicted"/>
<evidence type="ECO:0000313" key="1">
    <source>
        <dbReference type="EMBL" id="KAL1306465.1"/>
    </source>
</evidence>
<comment type="caution">
    <text evidence="1">The sequence shown here is derived from an EMBL/GenBank/DDBJ whole genome shotgun (WGS) entry which is preliminary data.</text>
</comment>
<protein>
    <submittedName>
        <fullName evidence="1">Uncharacterized protein</fullName>
    </submittedName>
</protein>
<dbReference type="RefSeq" id="XP_069202737.1">
    <property type="nucleotide sequence ID" value="XM_069344909.1"/>
</dbReference>
<evidence type="ECO:0000313" key="2">
    <source>
        <dbReference type="Proteomes" id="UP001562354"/>
    </source>
</evidence>
<organism evidence="1 2">
    <name type="scientific">Neodothiora populina</name>
    <dbReference type="NCBI Taxonomy" id="2781224"/>
    <lineage>
        <taxon>Eukaryota</taxon>
        <taxon>Fungi</taxon>
        <taxon>Dikarya</taxon>
        <taxon>Ascomycota</taxon>
        <taxon>Pezizomycotina</taxon>
        <taxon>Dothideomycetes</taxon>
        <taxon>Dothideomycetidae</taxon>
        <taxon>Dothideales</taxon>
        <taxon>Dothioraceae</taxon>
        <taxon>Neodothiora</taxon>
    </lineage>
</organism>
<dbReference type="EMBL" id="JBFMKM010000004">
    <property type="protein sequence ID" value="KAL1306465.1"/>
    <property type="molecule type" value="Genomic_DNA"/>
</dbReference>
<dbReference type="Proteomes" id="UP001562354">
    <property type="component" value="Unassembled WGS sequence"/>
</dbReference>